<sequence length="990" mass="110949">MLLEIAGLLIFSGILLLIIGIFIARQYTLRAKLVTAFMVIVLISLTVLALLDGYIMKENLTDGANKALSSAARNYADRLDQFNRQNAGFLTTEASLPAINKFITRKAEAPFNRQAVLEILGALKSRQNDIIHSYAILNTEGINILDTVQTDMGTDESQQDYFKVFAGDRSISNYRSPIIFDKDHPVIIFSSVINDLSGKFIGVLRAKYDASILTTLFDRTQGMVGRGSFAVLLDENNLRLVHGRRSDLKYTLASDTDELNIQALIQDKRIPADTTSAFVEHSNWANKVQSASVSEPIIETEFYGLGTAVFSSAVLKLDTAPWTIIVSLPQDVFLEPVVAQTQSALFLVIIIVIVVVLIVMAATQLLLGPIKRLTSVVESIGKGDFEVQANIEANDEIGGLATAFNEMTLSISELIEDLESEVGSHKLTAENLNKLSQAIEQSPVSVMITDLDGIIEYVNPQLCKITGYKEKELIGKNPRILKSGHTPEVQFKNMWNAIASGQSWTGELYNKKKNGDLFWENVTISSIKNNEDESTHYLAIKEDISLRKDYEERLLYQASYDKLTDLPNRTLAYDRIQQAIANAIREQKQIAMLYMDFDHFKNINDTLGHGAGDEFLKYMAGRLKGCVRDFDTVARLGGDEFLIMLLEIDDGQQQDSFEEIIKRKAGEILQRVSEPCVIQDMEFSVTASVGIAIFPQDGDDPHMLLRNADTAMYRGKRKGRNTYEVFTPEMGDVVMKRVEIDSKLRRALDNGDFYLKYQPLMDARTRAIVGAEALIRWEDDELGLVSPEEFVPLAEESGLIVEIGEWVLDTALADVKKWRNSTEQDDFYIAINLSSRQFRGKDIVKKISDSLKRHDLPGSCLELEITERLLMKDVPHVVGILNQFKDMDIRLSIDDFGTGYSSLSYLKRFPFDVLKIDKSFIDDIADDPDDKALCDAIIAMAHSLGLSIIGEGVENEQQFEYLDQRGVEIIQGYYVSAPMVRDDFLKFIAV</sequence>
<dbReference type="Gene3D" id="3.20.20.450">
    <property type="entry name" value="EAL domain"/>
    <property type="match status" value="1"/>
</dbReference>
<feature type="domain" description="HAMP" evidence="5">
    <location>
        <begin position="364"/>
        <end position="416"/>
    </location>
</feature>
<feature type="transmembrane region" description="Helical" evidence="1">
    <location>
        <begin position="344"/>
        <end position="367"/>
    </location>
</feature>
<keyword evidence="1" id="KW-0812">Transmembrane</keyword>
<evidence type="ECO:0000259" key="2">
    <source>
        <dbReference type="PROSITE" id="PS50112"/>
    </source>
</evidence>
<dbReference type="FunFam" id="3.30.70.270:FF:000001">
    <property type="entry name" value="Diguanylate cyclase domain protein"/>
    <property type="match status" value="1"/>
</dbReference>
<dbReference type="PROSITE" id="PS50113">
    <property type="entry name" value="PAC"/>
    <property type="match status" value="1"/>
</dbReference>
<dbReference type="Pfam" id="PF13426">
    <property type="entry name" value="PAS_9"/>
    <property type="match status" value="1"/>
</dbReference>
<evidence type="ECO:0000259" key="6">
    <source>
        <dbReference type="PROSITE" id="PS50887"/>
    </source>
</evidence>
<dbReference type="GO" id="GO:0016020">
    <property type="term" value="C:membrane"/>
    <property type="evidence" value="ECO:0007669"/>
    <property type="project" value="InterPro"/>
</dbReference>
<dbReference type="Gene3D" id="3.30.70.270">
    <property type="match status" value="1"/>
</dbReference>
<dbReference type="SUPFAM" id="SSF141868">
    <property type="entry name" value="EAL domain-like"/>
    <property type="match status" value="1"/>
</dbReference>
<dbReference type="CDD" id="cd06225">
    <property type="entry name" value="HAMP"/>
    <property type="match status" value="1"/>
</dbReference>
<keyword evidence="1" id="KW-1133">Transmembrane helix</keyword>
<dbReference type="InterPro" id="IPR000160">
    <property type="entry name" value="GGDEF_dom"/>
</dbReference>
<dbReference type="SMART" id="SM00091">
    <property type="entry name" value="PAS"/>
    <property type="match status" value="1"/>
</dbReference>
<dbReference type="InterPro" id="IPR001633">
    <property type="entry name" value="EAL_dom"/>
</dbReference>
<dbReference type="InterPro" id="IPR029787">
    <property type="entry name" value="Nucleotide_cyclase"/>
</dbReference>
<accession>A0A3B0WPM3</accession>
<dbReference type="InterPro" id="IPR000700">
    <property type="entry name" value="PAS-assoc_C"/>
</dbReference>
<dbReference type="SMART" id="SM00086">
    <property type="entry name" value="PAC"/>
    <property type="match status" value="1"/>
</dbReference>
<dbReference type="GO" id="GO:0007165">
    <property type="term" value="P:signal transduction"/>
    <property type="evidence" value="ECO:0007669"/>
    <property type="project" value="InterPro"/>
</dbReference>
<dbReference type="InterPro" id="IPR000014">
    <property type="entry name" value="PAS"/>
</dbReference>
<dbReference type="CDD" id="cd01948">
    <property type="entry name" value="EAL"/>
    <property type="match status" value="1"/>
</dbReference>
<dbReference type="InterPro" id="IPR052155">
    <property type="entry name" value="Biofilm_reg_signaling"/>
</dbReference>
<dbReference type="PROSITE" id="PS50885">
    <property type="entry name" value="HAMP"/>
    <property type="match status" value="1"/>
</dbReference>
<dbReference type="InterPro" id="IPR001610">
    <property type="entry name" value="PAC"/>
</dbReference>
<evidence type="ECO:0000313" key="7">
    <source>
        <dbReference type="EMBL" id="VAW53012.1"/>
    </source>
</evidence>
<dbReference type="Pfam" id="PF00990">
    <property type="entry name" value="GGDEF"/>
    <property type="match status" value="1"/>
</dbReference>
<protein>
    <submittedName>
        <fullName evidence="7">Diguanylate cyclase/phosphodiesterase (GGDEF &amp; EAL domains) with PAS/PAC sensor(S)</fullName>
    </submittedName>
</protein>
<gene>
    <name evidence="7" type="ORF">MNBD_GAMMA05-1925</name>
</gene>
<dbReference type="SUPFAM" id="SSF55073">
    <property type="entry name" value="Nucleotide cyclase"/>
    <property type="match status" value="1"/>
</dbReference>
<evidence type="ECO:0000256" key="1">
    <source>
        <dbReference type="SAM" id="Phobius"/>
    </source>
</evidence>
<keyword evidence="1" id="KW-0472">Membrane</keyword>
<dbReference type="FunFam" id="3.20.20.450:FF:000001">
    <property type="entry name" value="Cyclic di-GMP phosphodiesterase yahA"/>
    <property type="match status" value="1"/>
</dbReference>
<dbReference type="SMART" id="SM00304">
    <property type="entry name" value="HAMP"/>
    <property type="match status" value="1"/>
</dbReference>
<name>A0A3B0WPM3_9ZZZZ</name>
<feature type="transmembrane region" description="Helical" evidence="1">
    <location>
        <begin position="36"/>
        <end position="56"/>
    </location>
</feature>
<dbReference type="EMBL" id="UOFE01000031">
    <property type="protein sequence ID" value="VAW53012.1"/>
    <property type="molecule type" value="Genomic_DNA"/>
</dbReference>
<dbReference type="SMART" id="SM00267">
    <property type="entry name" value="GGDEF"/>
    <property type="match status" value="1"/>
</dbReference>
<dbReference type="NCBIfam" id="TIGR00229">
    <property type="entry name" value="sensory_box"/>
    <property type="match status" value="1"/>
</dbReference>
<evidence type="ECO:0000259" key="4">
    <source>
        <dbReference type="PROSITE" id="PS50883"/>
    </source>
</evidence>
<feature type="domain" description="PAS" evidence="2">
    <location>
        <begin position="431"/>
        <end position="477"/>
    </location>
</feature>
<reference evidence="7" key="1">
    <citation type="submission" date="2018-06" db="EMBL/GenBank/DDBJ databases">
        <authorList>
            <person name="Zhirakovskaya E."/>
        </authorList>
    </citation>
    <scope>NUCLEOTIDE SEQUENCE</scope>
</reference>
<feature type="domain" description="GGDEF" evidence="6">
    <location>
        <begin position="588"/>
        <end position="728"/>
    </location>
</feature>
<proteinExistence type="predicted"/>
<dbReference type="CDD" id="cd01949">
    <property type="entry name" value="GGDEF"/>
    <property type="match status" value="1"/>
</dbReference>
<evidence type="ECO:0000259" key="5">
    <source>
        <dbReference type="PROSITE" id="PS50885"/>
    </source>
</evidence>
<evidence type="ECO:0000259" key="3">
    <source>
        <dbReference type="PROSITE" id="PS50113"/>
    </source>
</evidence>
<feature type="domain" description="PAC" evidence="3">
    <location>
        <begin position="502"/>
        <end position="556"/>
    </location>
</feature>
<dbReference type="CDD" id="cd00130">
    <property type="entry name" value="PAS"/>
    <property type="match status" value="1"/>
</dbReference>
<organism evidence="7">
    <name type="scientific">hydrothermal vent metagenome</name>
    <dbReference type="NCBI Taxonomy" id="652676"/>
    <lineage>
        <taxon>unclassified sequences</taxon>
        <taxon>metagenomes</taxon>
        <taxon>ecological metagenomes</taxon>
    </lineage>
</organism>
<dbReference type="SUPFAM" id="SSF158472">
    <property type="entry name" value="HAMP domain-like"/>
    <property type="match status" value="1"/>
</dbReference>
<dbReference type="InterPro" id="IPR035919">
    <property type="entry name" value="EAL_sf"/>
</dbReference>
<dbReference type="InterPro" id="IPR043128">
    <property type="entry name" value="Rev_trsase/Diguanyl_cyclase"/>
</dbReference>
<dbReference type="PROSITE" id="PS50883">
    <property type="entry name" value="EAL"/>
    <property type="match status" value="1"/>
</dbReference>
<dbReference type="SMART" id="SM00052">
    <property type="entry name" value="EAL"/>
    <property type="match status" value="1"/>
</dbReference>
<dbReference type="Pfam" id="PF00563">
    <property type="entry name" value="EAL"/>
    <property type="match status" value="1"/>
</dbReference>
<dbReference type="SUPFAM" id="SSF55785">
    <property type="entry name" value="PYP-like sensor domain (PAS domain)"/>
    <property type="match status" value="1"/>
</dbReference>
<dbReference type="Gene3D" id="6.10.340.10">
    <property type="match status" value="1"/>
</dbReference>
<feature type="domain" description="EAL" evidence="4">
    <location>
        <begin position="737"/>
        <end position="990"/>
    </location>
</feature>
<dbReference type="NCBIfam" id="TIGR00254">
    <property type="entry name" value="GGDEF"/>
    <property type="match status" value="1"/>
</dbReference>
<dbReference type="PANTHER" id="PTHR44757:SF2">
    <property type="entry name" value="BIOFILM ARCHITECTURE MAINTENANCE PROTEIN MBAA"/>
    <property type="match status" value="1"/>
</dbReference>
<dbReference type="AlphaFoldDB" id="A0A3B0WPM3"/>
<feature type="transmembrane region" description="Helical" evidence="1">
    <location>
        <begin position="6"/>
        <end position="24"/>
    </location>
</feature>
<dbReference type="InterPro" id="IPR003660">
    <property type="entry name" value="HAMP_dom"/>
</dbReference>
<dbReference type="Pfam" id="PF00672">
    <property type="entry name" value="HAMP"/>
    <property type="match status" value="1"/>
</dbReference>
<dbReference type="PROSITE" id="PS50112">
    <property type="entry name" value="PAS"/>
    <property type="match status" value="1"/>
</dbReference>
<dbReference type="PROSITE" id="PS50887">
    <property type="entry name" value="GGDEF"/>
    <property type="match status" value="1"/>
</dbReference>
<dbReference type="Gene3D" id="3.30.450.20">
    <property type="entry name" value="PAS domain"/>
    <property type="match status" value="2"/>
</dbReference>
<dbReference type="InterPro" id="IPR035965">
    <property type="entry name" value="PAS-like_dom_sf"/>
</dbReference>
<dbReference type="PANTHER" id="PTHR44757">
    <property type="entry name" value="DIGUANYLATE CYCLASE DGCP"/>
    <property type="match status" value="1"/>
</dbReference>